<dbReference type="Pfam" id="PF00691">
    <property type="entry name" value="OmpA"/>
    <property type="match status" value="1"/>
</dbReference>
<feature type="domain" description="OmpA-like" evidence="3">
    <location>
        <begin position="260"/>
        <end position="336"/>
    </location>
</feature>
<proteinExistence type="predicted"/>
<feature type="compositionally biased region" description="Polar residues" evidence="1">
    <location>
        <begin position="208"/>
        <end position="222"/>
    </location>
</feature>
<evidence type="ECO:0000256" key="1">
    <source>
        <dbReference type="SAM" id="MobiDB-lite"/>
    </source>
</evidence>
<name>A0ABY4WDH8_9PROT</name>
<protein>
    <submittedName>
        <fullName evidence="4">OmpA family protein</fullName>
    </submittedName>
</protein>
<accession>A0ABY4WDH8</accession>
<reference evidence="4" key="1">
    <citation type="submission" date="2022-06" db="EMBL/GenBank/DDBJ databases">
        <title>Sneathiella actinostolidae sp. nov., isolated from a sea anemonein the Western Pacific Ocean.</title>
        <authorList>
            <person name="Wei M.J."/>
        </authorList>
    </citation>
    <scope>NUCLEOTIDE SEQUENCE</scope>
    <source>
        <strain evidence="4">PHK-P5</strain>
    </source>
</reference>
<evidence type="ECO:0000313" key="5">
    <source>
        <dbReference type="Proteomes" id="UP001056291"/>
    </source>
</evidence>
<feature type="compositionally biased region" description="Low complexity" evidence="1">
    <location>
        <begin position="127"/>
        <end position="141"/>
    </location>
</feature>
<evidence type="ECO:0000313" key="4">
    <source>
        <dbReference type="EMBL" id="USG62681.1"/>
    </source>
</evidence>
<organism evidence="4 5">
    <name type="scientific">Sneathiella marina</name>
    <dbReference type="NCBI Taxonomy" id="2950108"/>
    <lineage>
        <taxon>Bacteria</taxon>
        <taxon>Pseudomonadati</taxon>
        <taxon>Pseudomonadota</taxon>
        <taxon>Alphaproteobacteria</taxon>
        <taxon>Sneathiellales</taxon>
        <taxon>Sneathiellaceae</taxon>
        <taxon>Sneathiella</taxon>
    </lineage>
</organism>
<dbReference type="Proteomes" id="UP001056291">
    <property type="component" value="Chromosome"/>
</dbReference>
<dbReference type="SUPFAM" id="SSF103088">
    <property type="entry name" value="OmpA-like"/>
    <property type="match status" value="1"/>
</dbReference>
<evidence type="ECO:0000256" key="2">
    <source>
        <dbReference type="SAM" id="SignalP"/>
    </source>
</evidence>
<evidence type="ECO:0000259" key="3">
    <source>
        <dbReference type="Pfam" id="PF00691"/>
    </source>
</evidence>
<dbReference type="Gene3D" id="3.30.1330.60">
    <property type="entry name" value="OmpA-like domain"/>
    <property type="match status" value="1"/>
</dbReference>
<feature type="region of interest" description="Disordered" evidence="1">
    <location>
        <begin position="181"/>
        <end position="229"/>
    </location>
</feature>
<dbReference type="RefSeq" id="WP_251936682.1">
    <property type="nucleotide sequence ID" value="NZ_CP098747.1"/>
</dbReference>
<feature type="compositionally biased region" description="Pro residues" evidence="1">
    <location>
        <begin position="117"/>
        <end position="126"/>
    </location>
</feature>
<feature type="region of interest" description="Disordered" evidence="1">
    <location>
        <begin position="82"/>
        <end position="145"/>
    </location>
</feature>
<gene>
    <name evidence="4" type="ORF">NBZ79_06780</name>
</gene>
<keyword evidence="2" id="KW-0732">Signal</keyword>
<dbReference type="EMBL" id="CP098747">
    <property type="protein sequence ID" value="USG62681.1"/>
    <property type="molecule type" value="Genomic_DNA"/>
</dbReference>
<keyword evidence="5" id="KW-1185">Reference proteome</keyword>
<feature type="signal peptide" evidence="2">
    <location>
        <begin position="1"/>
        <end position="26"/>
    </location>
</feature>
<sequence length="353" mass="36491">MKNNAENARHLLNTFILTLSLTGASAAIAVAAQPIVISSTSTSNVQVNLPAPKSETKYTAPQRIIDGSNVIILVPPSLQKKAPEPRVVTPRVKPELSLPETAASKPAGTAAETTAIPVPPVNPAKLPPTETAEAAPGAGAPEKFDTVPENTALASGSSQPNAAEAAAVKQDVVSEAVAKVAPLTETGTPKETAPLQPQAGTDDAQPQAEETSPAPQKSNNVEAPTEPPKEKEIVVAALPPEQKPDPAPITRATGDMTRILFPAGEAALPVSAEAEIQAIADQLQNEGQNVQLIAYATGDSNSAARRLSLGRALSVRSKLMDLGVKNNKIEVRALGQPTGDGPVDRVDLVMIAR</sequence>
<dbReference type="InterPro" id="IPR006665">
    <property type="entry name" value="OmpA-like"/>
</dbReference>
<dbReference type="InterPro" id="IPR036737">
    <property type="entry name" value="OmpA-like_sf"/>
</dbReference>
<feature type="chain" id="PRO_5046840052" evidence="2">
    <location>
        <begin position="27"/>
        <end position="353"/>
    </location>
</feature>